<evidence type="ECO:0000313" key="3">
    <source>
        <dbReference type="EMBL" id="XBX80135.1"/>
    </source>
</evidence>
<keyword evidence="1" id="KW-1133">Transmembrane helix</keyword>
<dbReference type="Pfam" id="PF04892">
    <property type="entry name" value="VanZ"/>
    <property type="match status" value="1"/>
</dbReference>
<evidence type="ECO:0000259" key="2">
    <source>
        <dbReference type="Pfam" id="PF04892"/>
    </source>
</evidence>
<dbReference type="PANTHER" id="PTHR36834">
    <property type="entry name" value="MEMBRANE PROTEIN-RELATED"/>
    <property type="match status" value="1"/>
</dbReference>
<keyword evidence="1" id="KW-0472">Membrane</keyword>
<dbReference type="AlphaFoldDB" id="A0AAU7W0Z1"/>
<feature type="transmembrane region" description="Helical" evidence="1">
    <location>
        <begin position="64"/>
        <end position="85"/>
    </location>
</feature>
<reference evidence="3" key="1">
    <citation type="submission" date="2024-06" db="EMBL/GenBank/DDBJ databases">
        <title>Draft genome sequence of Microbacterium sp. strain A8/3-1, isolated from Oxytropis tragacanthoides Fisch. ex DC. Root nodules in the Altai region of Russia.</title>
        <authorList>
            <person name="Sazanova A."/>
            <person name="Guro P."/>
            <person name="Kuznetsova I."/>
            <person name="Belimov A."/>
            <person name="Safronova V."/>
        </authorList>
    </citation>
    <scope>NUCLEOTIDE SEQUENCE</scope>
    <source>
        <strain evidence="3">A8/3-1</strain>
    </source>
</reference>
<dbReference type="RefSeq" id="WP_350352994.1">
    <property type="nucleotide sequence ID" value="NZ_CP158357.1"/>
</dbReference>
<proteinExistence type="predicted"/>
<feature type="transmembrane region" description="Helical" evidence="1">
    <location>
        <begin position="12"/>
        <end position="34"/>
    </location>
</feature>
<accession>A0AAU7W0Z1</accession>
<keyword evidence="1" id="KW-0812">Transmembrane</keyword>
<gene>
    <name evidence="3" type="ORF">ABS642_08615</name>
</gene>
<dbReference type="PANTHER" id="PTHR36834:SF1">
    <property type="entry name" value="INTEGRAL MEMBRANE PROTEIN"/>
    <property type="match status" value="1"/>
</dbReference>
<dbReference type="InterPro" id="IPR006976">
    <property type="entry name" value="VanZ-like"/>
</dbReference>
<sequence length="157" mass="16412">MSAPVAVRTPAGAVVARVLLVGYLLFVGFTVWLPAAISAKVTGLVGIIASWVADAGIASYARSAFVLEILANVALFVPIGLLLALAWPRLRVWQTVLVGALMSVLIETVQGVMPSRFPTLSDVIANTTGTLIGALIVTIILSLAGVERPPRARRLTA</sequence>
<dbReference type="EMBL" id="CP158357">
    <property type="protein sequence ID" value="XBX80135.1"/>
    <property type="molecule type" value="Genomic_DNA"/>
</dbReference>
<organism evidence="3">
    <name type="scientific">Microbacterium sp. A8/3-1</name>
    <dbReference type="NCBI Taxonomy" id="3160749"/>
    <lineage>
        <taxon>Bacteria</taxon>
        <taxon>Bacillati</taxon>
        <taxon>Actinomycetota</taxon>
        <taxon>Actinomycetes</taxon>
        <taxon>Micrococcales</taxon>
        <taxon>Microbacteriaceae</taxon>
        <taxon>Microbacterium</taxon>
    </lineage>
</organism>
<dbReference type="InterPro" id="IPR053150">
    <property type="entry name" value="Teicoplanin_resist-assoc"/>
</dbReference>
<evidence type="ECO:0000256" key="1">
    <source>
        <dbReference type="SAM" id="Phobius"/>
    </source>
</evidence>
<feature type="transmembrane region" description="Helical" evidence="1">
    <location>
        <begin position="92"/>
        <end position="112"/>
    </location>
</feature>
<feature type="domain" description="VanZ-like" evidence="2">
    <location>
        <begin position="21"/>
        <end position="140"/>
    </location>
</feature>
<name>A0AAU7W0Z1_9MICO</name>
<feature type="transmembrane region" description="Helical" evidence="1">
    <location>
        <begin position="124"/>
        <end position="146"/>
    </location>
</feature>
<protein>
    <submittedName>
        <fullName evidence="3">VanZ family protein</fullName>
    </submittedName>
</protein>